<dbReference type="Proteomes" id="UP001479436">
    <property type="component" value="Unassembled WGS sequence"/>
</dbReference>
<dbReference type="PRINTS" id="PR00452">
    <property type="entry name" value="SH3DOMAIN"/>
</dbReference>
<feature type="domain" description="SH3" evidence="5">
    <location>
        <begin position="313"/>
        <end position="372"/>
    </location>
</feature>
<dbReference type="PANTHER" id="PTHR15629">
    <property type="entry name" value="SH3YL1 PROTEIN"/>
    <property type="match status" value="1"/>
</dbReference>
<evidence type="ECO:0000256" key="2">
    <source>
        <dbReference type="ARBA" id="ARBA00022443"/>
    </source>
</evidence>
<accession>A0ABR2W6S0</accession>
<evidence type="ECO:0000256" key="1">
    <source>
        <dbReference type="ARBA" id="ARBA00007761"/>
    </source>
</evidence>
<name>A0ABR2W6S0_9FUNG</name>
<evidence type="ECO:0000259" key="5">
    <source>
        <dbReference type="PROSITE" id="PS50002"/>
    </source>
</evidence>
<dbReference type="InterPro" id="IPR036028">
    <property type="entry name" value="SH3-like_dom_sf"/>
</dbReference>
<keyword evidence="7" id="KW-1185">Reference proteome</keyword>
<gene>
    <name evidence="6" type="ORF">K7432_003626</name>
</gene>
<evidence type="ECO:0000256" key="4">
    <source>
        <dbReference type="SAM" id="MobiDB-lite"/>
    </source>
</evidence>
<dbReference type="Gene3D" id="2.30.30.40">
    <property type="entry name" value="SH3 Domains"/>
    <property type="match status" value="1"/>
</dbReference>
<sequence length="372" mass="39337">MVNPLPSDLAGECRKASKIINSFIDTSSQKGPDAIIPPNILNNAKGLAIFTVIKAGFLWSGRVGTGVVVARLPDGSWSGPSCIGTGGMGFGGQIGAEVTDFVVILNTTAAVKAFSHGGNVTLGGNLSVAAGPIGRNAEAAGTIGNLAAIYSYSKTKGLFAGVSIEGSVIVERKDANAKFYGRRIGAKEILSGAVPAPPDSGILLRALNIKATRNSYPSYGQSSINPYASSDNSGLNRSVSNASSGRNRDTFNSDRFSDRYSNKLDTKTDSFYQPEHNKYEPPVAAPPYQSDGYKSVSLSASRGRAVPPPPPKRNEETATALYDFDAIEPDDLPLKQGDIVVIVKKTDSQNDWWKGRSNGREGNFPANYVKLN</sequence>
<dbReference type="CDD" id="cd11525">
    <property type="entry name" value="SYLF_SH3YL1_like"/>
    <property type="match status" value="1"/>
</dbReference>
<dbReference type="Pfam" id="PF04366">
    <property type="entry name" value="Ysc84"/>
    <property type="match status" value="1"/>
</dbReference>
<dbReference type="Pfam" id="PF00018">
    <property type="entry name" value="SH3_1"/>
    <property type="match status" value="1"/>
</dbReference>
<dbReference type="EMBL" id="JASJQH010006988">
    <property type="protein sequence ID" value="KAK9721193.1"/>
    <property type="molecule type" value="Genomic_DNA"/>
</dbReference>
<proteinExistence type="inferred from homology"/>
<feature type="compositionally biased region" description="Basic and acidic residues" evidence="4">
    <location>
        <begin position="246"/>
        <end position="268"/>
    </location>
</feature>
<feature type="region of interest" description="Disordered" evidence="4">
    <location>
        <begin position="220"/>
        <end position="316"/>
    </location>
</feature>
<dbReference type="PROSITE" id="PS50002">
    <property type="entry name" value="SH3"/>
    <property type="match status" value="1"/>
</dbReference>
<reference evidence="6 7" key="1">
    <citation type="submission" date="2023-04" db="EMBL/GenBank/DDBJ databases">
        <title>Genome of Basidiobolus ranarum AG-B5.</title>
        <authorList>
            <person name="Stajich J.E."/>
            <person name="Carter-House D."/>
            <person name="Gryganskyi A."/>
        </authorList>
    </citation>
    <scope>NUCLEOTIDE SEQUENCE [LARGE SCALE GENOMIC DNA]</scope>
    <source>
        <strain evidence="6 7">AG-B5</strain>
    </source>
</reference>
<dbReference type="SUPFAM" id="SSF50044">
    <property type="entry name" value="SH3-domain"/>
    <property type="match status" value="1"/>
</dbReference>
<comment type="caution">
    <text evidence="6">The sequence shown here is derived from an EMBL/GenBank/DDBJ whole genome shotgun (WGS) entry which is preliminary data.</text>
</comment>
<evidence type="ECO:0000313" key="7">
    <source>
        <dbReference type="Proteomes" id="UP001479436"/>
    </source>
</evidence>
<comment type="similarity">
    <text evidence="1">Belongs to the SH3YL1 family.</text>
</comment>
<protein>
    <recommendedName>
        <fullName evidence="5">SH3 domain-containing protein</fullName>
    </recommendedName>
</protein>
<evidence type="ECO:0000313" key="6">
    <source>
        <dbReference type="EMBL" id="KAK9721193.1"/>
    </source>
</evidence>
<dbReference type="InterPro" id="IPR033643">
    <property type="entry name" value="SYLF_SH3YL1-like"/>
</dbReference>
<evidence type="ECO:0000256" key="3">
    <source>
        <dbReference type="PROSITE-ProRule" id="PRU00192"/>
    </source>
</evidence>
<dbReference type="InterPro" id="IPR007461">
    <property type="entry name" value="Ysc84_actin-binding"/>
</dbReference>
<feature type="compositionally biased region" description="Polar residues" evidence="4">
    <location>
        <begin position="220"/>
        <end position="245"/>
    </location>
</feature>
<dbReference type="PANTHER" id="PTHR15629:SF2">
    <property type="entry name" value="SH3 DOMAIN-CONTAINING YSC84-LIKE PROTEIN 1"/>
    <property type="match status" value="1"/>
</dbReference>
<dbReference type="InterPro" id="IPR051702">
    <property type="entry name" value="SH3_domain_YSC84-like"/>
</dbReference>
<keyword evidence="2 3" id="KW-0728">SH3 domain</keyword>
<dbReference type="SMART" id="SM00326">
    <property type="entry name" value="SH3"/>
    <property type="match status" value="1"/>
</dbReference>
<dbReference type="InterPro" id="IPR001452">
    <property type="entry name" value="SH3_domain"/>
</dbReference>
<organism evidence="6 7">
    <name type="scientific">Basidiobolus ranarum</name>
    <dbReference type="NCBI Taxonomy" id="34480"/>
    <lineage>
        <taxon>Eukaryota</taxon>
        <taxon>Fungi</taxon>
        <taxon>Fungi incertae sedis</taxon>
        <taxon>Zoopagomycota</taxon>
        <taxon>Entomophthoromycotina</taxon>
        <taxon>Basidiobolomycetes</taxon>
        <taxon>Basidiobolales</taxon>
        <taxon>Basidiobolaceae</taxon>
        <taxon>Basidiobolus</taxon>
    </lineage>
</organism>
<dbReference type="PRINTS" id="PR01887">
    <property type="entry name" value="SPECTRNALPHA"/>
</dbReference>